<dbReference type="OrthoDB" id="10251342at2759"/>
<dbReference type="Pfam" id="PF04874">
    <property type="entry name" value="Mak16"/>
    <property type="match status" value="1"/>
</dbReference>
<protein>
    <recommendedName>
        <fullName evidence="4">Integrator complex subunit 14 C-terminal domain-containing protein</fullName>
    </recommendedName>
</protein>
<feature type="region of interest" description="Disordered" evidence="3">
    <location>
        <begin position="262"/>
        <end position="288"/>
    </location>
</feature>
<dbReference type="PANTHER" id="PTHR23405:SF4">
    <property type="entry name" value="PROTEIN MAK16 HOMOLOG"/>
    <property type="match status" value="1"/>
</dbReference>
<accession>A0A7R9GCF4</accession>
<evidence type="ECO:0000256" key="1">
    <source>
        <dbReference type="ARBA" id="ARBA00004123"/>
    </source>
</evidence>
<evidence type="ECO:0000256" key="2">
    <source>
        <dbReference type="ARBA" id="ARBA00023242"/>
    </source>
</evidence>
<proteinExistence type="predicted"/>
<sequence>MIGKNAGYHVWTDDVSLESDLMKIIRTARKLPEKTSVFFRELNRIRKNALGYGFDSLLSGLVMALEREAASHHSDAAVQLNHAAMCLREDPYAIVAPLPVNTTTTKLCRNEWNLTGLCSRKSCPLANSQYATVREEEGMVYLYMKTAERKKIVPLQRKIERRERRREEKALIAAKLDNAIEKELLERLRKGVYGGIYNFPQAAFDKALEVEAVEEDVEYVTDEEERESESEAEATDEEEEEEAEGVGERVFVAADEFDESDVSDIEKPKIMPPSKTHHNGAKGRKSAKKIRLSLDNALDDDIDDAKTPSLRVLLHAALRDNAKIEIRASES</sequence>
<dbReference type="AlphaFoldDB" id="A0A7R9GCF4"/>
<evidence type="ECO:0000259" key="4">
    <source>
        <dbReference type="Pfam" id="PF20504"/>
    </source>
</evidence>
<evidence type="ECO:0000256" key="3">
    <source>
        <dbReference type="SAM" id="MobiDB-lite"/>
    </source>
</evidence>
<dbReference type="GO" id="GO:0000460">
    <property type="term" value="P:maturation of 5.8S rRNA"/>
    <property type="evidence" value="ECO:0007669"/>
    <property type="project" value="TreeGrafter"/>
</dbReference>
<feature type="compositionally biased region" description="Acidic residues" evidence="3">
    <location>
        <begin position="217"/>
        <end position="245"/>
    </location>
</feature>
<dbReference type="GO" id="GO:0005730">
    <property type="term" value="C:nucleolus"/>
    <property type="evidence" value="ECO:0007669"/>
    <property type="project" value="TreeGrafter"/>
</dbReference>
<feature type="domain" description="Integrator complex subunit 14 C-terminal" evidence="4">
    <location>
        <begin position="10"/>
        <end position="91"/>
    </location>
</feature>
<organism evidence="5">
    <name type="scientific">Notodromas monacha</name>
    <dbReference type="NCBI Taxonomy" id="399045"/>
    <lineage>
        <taxon>Eukaryota</taxon>
        <taxon>Metazoa</taxon>
        <taxon>Ecdysozoa</taxon>
        <taxon>Arthropoda</taxon>
        <taxon>Crustacea</taxon>
        <taxon>Oligostraca</taxon>
        <taxon>Ostracoda</taxon>
        <taxon>Podocopa</taxon>
        <taxon>Podocopida</taxon>
        <taxon>Cypridocopina</taxon>
        <taxon>Cypridoidea</taxon>
        <taxon>Cyprididae</taxon>
        <taxon>Notodromas</taxon>
    </lineage>
</organism>
<dbReference type="EMBL" id="OA882544">
    <property type="protein sequence ID" value="CAD7275912.1"/>
    <property type="molecule type" value="Genomic_DNA"/>
</dbReference>
<name>A0A7R9GCF4_9CRUS</name>
<reference evidence="5" key="1">
    <citation type="submission" date="2020-11" db="EMBL/GenBank/DDBJ databases">
        <authorList>
            <person name="Tran Van P."/>
        </authorList>
    </citation>
    <scope>NUCLEOTIDE SEQUENCE</scope>
</reference>
<dbReference type="Gene3D" id="3.30.390.110">
    <property type="match status" value="1"/>
</dbReference>
<dbReference type="Proteomes" id="UP000678499">
    <property type="component" value="Unassembled WGS sequence"/>
</dbReference>
<dbReference type="InterPro" id="IPR006958">
    <property type="entry name" value="Mak16"/>
</dbReference>
<keyword evidence="2" id="KW-0539">Nucleus</keyword>
<dbReference type="GO" id="GO:0030687">
    <property type="term" value="C:preribosome, large subunit precursor"/>
    <property type="evidence" value="ECO:0007669"/>
    <property type="project" value="TreeGrafter"/>
</dbReference>
<gene>
    <name evidence="5" type="ORF">NMOB1V02_LOCUS3698</name>
</gene>
<feature type="region of interest" description="Disordered" evidence="3">
    <location>
        <begin position="217"/>
        <end position="250"/>
    </location>
</feature>
<dbReference type="Pfam" id="PF20504">
    <property type="entry name" value="IntS14_C"/>
    <property type="match status" value="1"/>
</dbReference>
<evidence type="ECO:0000313" key="6">
    <source>
        <dbReference type="Proteomes" id="UP000678499"/>
    </source>
</evidence>
<dbReference type="PANTHER" id="PTHR23405">
    <property type="entry name" value="MAINTENANCE OF KILLER 16 MAK16 PROTEIN-RELATED"/>
    <property type="match status" value="1"/>
</dbReference>
<keyword evidence="6" id="KW-1185">Reference proteome</keyword>
<dbReference type="InterPro" id="IPR046471">
    <property type="entry name" value="IntS14_C"/>
</dbReference>
<comment type="subcellular location">
    <subcellularLocation>
        <location evidence="1">Nucleus</location>
    </subcellularLocation>
</comment>
<feature type="compositionally biased region" description="Basic residues" evidence="3">
    <location>
        <begin position="275"/>
        <end position="288"/>
    </location>
</feature>
<dbReference type="EMBL" id="CAJPEX010000507">
    <property type="protein sequence ID" value="CAG0916064.1"/>
    <property type="molecule type" value="Genomic_DNA"/>
</dbReference>
<dbReference type="GO" id="GO:0000470">
    <property type="term" value="P:maturation of LSU-rRNA"/>
    <property type="evidence" value="ECO:0007669"/>
    <property type="project" value="TreeGrafter"/>
</dbReference>
<evidence type="ECO:0000313" key="5">
    <source>
        <dbReference type="EMBL" id="CAD7275912.1"/>
    </source>
</evidence>